<name>A0AB36VFH4_BACTU</name>
<proteinExistence type="predicted"/>
<sequence length="62" mass="7282">MGKDFINASQLYKDWVKGIVEVCELSQDDFNSLMMERYEFYKSHGGTDTFKEFIKFTELTGL</sequence>
<dbReference type="Proteomes" id="UP000223445">
    <property type="component" value="Unassembled WGS sequence"/>
</dbReference>
<reference evidence="1 2" key="1">
    <citation type="submission" date="2017-09" db="EMBL/GenBank/DDBJ databases">
        <title>Large-scale bioinformatics analysis of Bacillus genomes uncovers conserved roles of natural products in bacterial physiology.</title>
        <authorList>
            <consortium name="Agbiome Team Llc"/>
            <person name="Bleich R.M."/>
            <person name="Grubbs K.J."/>
            <person name="Santa Maria K.C."/>
            <person name="Allen S.E."/>
            <person name="Farag S."/>
            <person name="Shank E.A."/>
            <person name="Bowers A."/>
        </authorList>
    </citation>
    <scope>NUCLEOTIDE SEQUENCE [LARGE SCALE GENOMIC DNA]</scope>
    <source>
        <strain evidence="1 2">AFS030179</strain>
    </source>
</reference>
<evidence type="ECO:0000313" key="2">
    <source>
        <dbReference type="Proteomes" id="UP000223445"/>
    </source>
</evidence>
<dbReference type="AlphaFoldDB" id="A0AB36VFH4"/>
<evidence type="ECO:0000313" key="1">
    <source>
        <dbReference type="EMBL" id="PGZ05041.1"/>
    </source>
</evidence>
<dbReference type="EMBL" id="NUPM01000005">
    <property type="protein sequence ID" value="PGZ05041.1"/>
    <property type="molecule type" value="Genomic_DNA"/>
</dbReference>
<gene>
    <name evidence="1" type="ORF">COE48_05505</name>
</gene>
<comment type="caution">
    <text evidence="1">The sequence shown here is derived from an EMBL/GenBank/DDBJ whole genome shotgun (WGS) entry which is preliminary data.</text>
</comment>
<protein>
    <submittedName>
        <fullName evidence="1">Uncharacterized protein</fullName>
    </submittedName>
</protein>
<dbReference type="RefSeq" id="WP_097879867.1">
    <property type="nucleotide sequence ID" value="NZ_NUPM01000005.1"/>
</dbReference>
<organism evidence="1 2">
    <name type="scientific">Bacillus thuringiensis</name>
    <dbReference type="NCBI Taxonomy" id="1428"/>
    <lineage>
        <taxon>Bacteria</taxon>
        <taxon>Bacillati</taxon>
        <taxon>Bacillota</taxon>
        <taxon>Bacilli</taxon>
        <taxon>Bacillales</taxon>
        <taxon>Bacillaceae</taxon>
        <taxon>Bacillus</taxon>
        <taxon>Bacillus cereus group</taxon>
    </lineage>
</organism>
<accession>A0AB36VFH4</accession>